<organism evidence="1 2">
    <name type="scientific">Pholiota conissans</name>
    <dbReference type="NCBI Taxonomy" id="109636"/>
    <lineage>
        <taxon>Eukaryota</taxon>
        <taxon>Fungi</taxon>
        <taxon>Dikarya</taxon>
        <taxon>Basidiomycota</taxon>
        <taxon>Agaricomycotina</taxon>
        <taxon>Agaricomycetes</taxon>
        <taxon>Agaricomycetidae</taxon>
        <taxon>Agaricales</taxon>
        <taxon>Agaricineae</taxon>
        <taxon>Strophariaceae</taxon>
        <taxon>Pholiota</taxon>
    </lineage>
</organism>
<gene>
    <name evidence="1" type="ORF">BDN70DRAFT_693192</name>
</gene>
<dbReference type="EMBL" id="MU155213">
    <property type="protein sequence ID" value="KAF9479434.1"/>
    <property type="molecule type" value="Genomic_DNA"/>
</dbReference>
<dbReference type="AlphaFoldDB" id="A0A9P5Z1J1"/>
<protein>
    <recommendedName>
        <fullName evidence="3">F-box domain-containing protein</fullName>
    </recommendedName>
</protein>
<comment type="caution">
    <text evidence="1">The sequence shown here is derived from an EMBL/GenBank/DDBJ whole genome shotgun (WGS) entry which is preliminary data.</text>
</comment>
<dbReference type="OrthoDB" id="2745898at2759"/>
<evidence type="ECO:0000313" key="2">
    <source>
        <dbReference type="Proteomes" id="UP000807469"/>
    </source>
</evidence>
<name>A0A9P5Z1J1_9AGAR</name>
<proteinExistence type="predicted"/>
<evidence type="ECO:0000313" key="1">
    <source>
        <dbReference type="EMBL" id="KAF9479434.1"/>
    </source>
</evidence>
<dbReference type="Proteomes" id="UP000807469">
    <property type="component" value="Unassembled WGS sequence"/>
</dbReference>
<evidence type="ECO:0008006" key="3">
    <source>
        <dbReference type="Google" id="ProtNLM"/>
    </source>
</evidence>
<reference evidence="1" key="1">
    <citation type="submission" date="2020-11" db="EMBL/GenBank/DDBJ databases">
        <authorList>
            <consortium name="DOE Joint Genome Institute"/>
            <person name="Ahrendt S."/>
            <person name="Riley R."/>
            <person name="Andreopoulos W."/>
            <person name="Labutti K."/>
            <person name="Pangilinan J."/>
            <person name="Ruiz-Duenas F.J."/>
            <person name="Barrasa J.M."/>
            <person name="Sanchez-Garcia M."/>
            <person name="Camarero S."/>
            <person name="Miyauchi S."/>
            <person name="Serrano A."/>
            <person name="Linde D."/>
            <person name="Babiker R."/>
            <person name="Drula E."/>
            <person name="Ayuso-Fernandez I."/>
            <person name="Pacheco R."/>
            <person name="Padilla G."/>
            <person name="Ferreira P."/>
            <person name="Barriuso J."/>
            <person name="Kellner H."/>
            <person name="Castanera R."/>
            <person name="Alfaro M."/>
            <person name="Ramirez L."/>
            <person name="Pisabarro A.G."/>
            <person name="Kuo A."/>
            <person name="Tritt A."/>
            <person name="Lipzen A."/>
            <person name="He G."/>
            <person name="Yan M."/>
            <person name="Ng V."/>
            <person name="Cullen D."/>
            <person name="Martin F."/>
            <person name="Rosso M.-N."/>
            <person name="Henrissat B."/>
            <person name="Hibbett D."/>
            <person name="Martinez A.T."/>
            <person name="Grigoriev I.V."/>
        </authorList>
    </citation>
    <scope>NUCLEOTIDE SEQUENCE</scope>
    <source>
        <strain evidence="1">CIRM-BRFM 674</strain>
    </source>
</reference>
<sequence length="444" mass="51318">MSFASLPALPVELLESIVEYLGWDDVNPQDPHPFFNAARLKNLSHTCRSILPVCRKYLFATIKIRSSFISESRNLPALLKNSPELAGHTRHLYLQITRKPERTEIPSEFKMFSRLKSYYIFFQEDYLRMYNYANIQPQTKELLLHPIPTLTTFKLDNIANFPFHELLRNFPNIRDLEISHILIDASVEDYIPSGALPLKSLKLERFSSGEGSSDHAVVIQKLFSIRQTDGQPLFDISRLKYLKLICADSSEWIKAQTTILLQTSQLTTLILMTNGTCTINLSGILIGHSLLASRMTLKEIRIQNASTRSEYDRNPLHGLCEMLSILGKHHNVLESIFYRHFVYCRCDTGVEWEALDRVFDNHPWSRLRNLSIDIDTNIFIVPPDAPFDQQLDPETETFKKYLEDVPQRLLPKLSTKSKEDLDFHYEVHPNPTATYRNLVSTSFR</sequence>
<accession>A0A9P5Z1J1</accession>
<keyword evidence="2" id="KW-1185">Reference proteome</keyword>